<sequence>MKTKKLLGLAIVLMCLAACKKENPVIEPTEPPPVEKPDPLELLRDSVSYVLDGKLMVQTETLGRGLINAKTNVKLDSLVKQKEYISGDQDSVMFGRFFKFTDGNRNGITLSFVKKYNKNQAQPASNQTSLFMPLNKLDLFSVGERKFALDFSRNNSQNGVVFELSGDNYGLQTNGYSSLVYHALLKPELQKQSKFEITNLQKLKSGKYLLEAKFNASVYRGDGTNIKKIESGFMRVKINPESIYF</sequence>
<accession>A0A9X3DG64</accession>
<gene>
    <name evidence="2" type="ORF">OQZ29_20120</name>
</gene>
<evidence type="ECO:0000313" key="2">
    <source>
        <dbReference type="EMBL" id="MCX3267077.1"/>
    </source>
</evidence>
<organism evidence="2 3">
    <name type="scientific">Pedobacter agri</name>
    <dbReference type="NCBI Taxonomy" id="454586"/>
    <lineage>
        <taxon>Bacteria</taxon>
        <taxon>Pseudomonadati</taxon>
        <taxon>Bacteroidota</taxon>
        <taxon>Sphingobacteriia</taxon>
        <taxon>Sphingobacteriales</taxon>
        <taxon>Sphingobacteriaceae</taxon>
        <taxon>Pedobacter</taxon>
    </lineage>
</organism>
<reference evidence="2" key="1">
    <citation type="submission" date="2022-11" db="EMBL/GenBank/DDBJ databases">
        <authorList>
            <person name="Graham C."/>
            <person name="Newman J.D."/>
        </authorList>
    </citation>
    <scope>NUCLEOTIDE SEQUENCE</scope>
    <source>
        <strain evidence="2">DSM 19486</strain>
    </source>
</reference>
<name>A0A9X3DG64_9SPHI</name>
<protein>
    <submittedName>
        <fullName evidence="2">Uncharacterized protein</fullName>
    </submittedName>
</protein>
<keyword evidence="3" id="KW-1185">Reference proteome</keyword>
<feature type="chain" id="PRO_5040939632" evidence="1">
    <location>
        <begin position="21"/>
        <end position="245"/>
    </location>
</feature>
<proteinExistence type="predicted"/>
<dbReference type="EMBL" id="JAPJUH010000006">
    <property type="protein sequence ID" value="MCX3267077.1"/>
    <property type="molecule type" value="Genomic_DNA"/>
</dbReference>
<keyword evidence="1" id="KW-0732">Signal</keyword>
<comment type="caution">
    <text evidence="2">The sequence shown here is derived from an EMBL/GenBank/DDBJ whole genome shotgun (WGS) entry which is preliminary data.</text>
</comment>
<dbReference type="AlphaFoldDB" id="A0A9X3DG64"/>
<evidence type="ECO:0000256" key="1">
    <source>
        <dbReference type="SAM" id="SignalP"/>
    </source>
</evidence>
<dbReference type="Proteomes" id="UP001142592">
    <property type="component" value="Unassembled WGS sequence"/>
</dbReference>
<evidence type="ECO:0000313" key="3">
    <source>
        <dbReference type="Proteomes" id="UP001142592"/>
    </source>
</evidence>
<feature type="signal peptide" evidence="1">
    <location>
        <begin position="1"/>
        <end position="20"/>
    </location>
</feature>
<dbReference type="RefSeq" id="WP_010601528.1">
    <property type="nucleotide sequence ID" value="NZ_JAPJUH010000006.1"/>
</dbReference>